<reference evidence="10 11" key="1">
    <citation type="journal article" date="2012" name="J. Bacteriol.">
        <title>Complete Genome Sequence of Paenibacillus mucilaginosus 3016, a Bacterium Functional as Microbial Fertilizer.</title>
        <authorList>
            <person name="Ma M."/>
            <person name="Wang Z."/>
            <person name="Li L."/>
            <person name="Jiang X."/>
            <person name="Guan D."/>
            <person name="Cao F."/>
            <person name="Chen H."/>
            <person name="Wang X."/>
            <person name="Shen D."/>
            <person name="Du B."/>
            <person name="Li J."/>
        </authorList>
    </citation>
    <scope>NUCLEOTIDE SEQUENCE [LARGE SCALE GENOMIC DNA]</scope>
    <source>
        <strain evidence="10 11">3016</strain>
    </source>
</reference>
<evidence type="ECO:0000256" key="5">
    <source>
        <dbReference type="ARBA" id="ARBA00022692"/>
    </source>
</evidence>
<comment type="function">
    <text evidence="9">Joins adenosylcobinamide-GDP and alpha-ribazole to generate adenosylcobalamin (Ado-cobalamin). Also synthesizes adenosylcobalamin 5'-phosphate from adenosylcobinamide-GDP and alpha-ribazole 5'-phosphate.</text>
</comment>
<feature type="transmembrane region" description="Helical" evidence="8">
    <location>
        <begin position="506"/>
        <end position="531"/>
    </location>
</feature>
<comment type="cofactor">
    <cofactor evidence="9">
        <name>Mg(2+)</name>
        <dbReference type="ChEBI" id="CHEBI:18420"/>
    </cofactor>
</comment>
<keyword evidence="6 8" id="KW-1133">Transmembrane helix</keyword>
<keyword evidence="5 8" id="KW-0812">Transmembrane</keyword>
<dbReference type="GO" id="GO:0005886">
    <property type="term" value="C:plasma membrane"/>
    <property type="evidence" value="ECO:0007669"/>
    <property type="project" value="UniProtKB-SubCell"/>
</dbReference>
<keyword evidence="9" id="KW-0808">Transferase</keyword>
<evidence type="ECO:0000313" key="10">
    <source>
        <dbReference type="EMBL" id="AFC33041.1"/>
    </source>
</evidence>
<evidence type="ECO:0000256" key="4">
    <source>
        <dbReference type="ARBA" id="ARBA00022573"/>
    </source>
</evidence>
<dbReference type="HAMAP" id="MF_00024">
    <property type="entry name" value="CobD_CbiB"/>
    <property type="match status" value="1"/>
</dbReference>
<dbReference type="Proteomes" id="UP000007523">
    <property type="component" value="Chromosome"/>
</dbReference>
<feature type="transmembrane region" description="Helical" evidence="8">
    <location>
        <begin position="68"/>
        <end position="87"/>
    </location>
</feature>
<comment type="caution">
    <text evidence="8">Lacks conserved residue(s) required for the propagation of feature annotation.</text>
</comment>
<dbReference type="STRING" id="1116391.PM3016_6409"/>
<keyword evidence="7 8" id="KW-0472">Membrane</keyword>
<proteinExistence type="inferred from homology"/>
<dbReference type="Pfam" id="PF03186">
    <property type="entry name" value="CobD_Cbib"/>
    <property type="match status" value="1"/>
</dbReference>
<comment type="function">
    <text evidence="8">Converts cobyric acid to cobinamide by the addition of aminopropanol on the F carboxylic group.</text>
</comment>
<gene>
    <name evidence="8" type="primary">cobD</name>
    <name evidence="9" type="synonym">cobS</name>
    <name evidence="10" type="ORF">PM3016_6409</name>
</gene>
<evidence type="ECO:0000256" key="7">
    <source>
        <dbReference type="ARBA" id="ARBA00023136"/>
    </source>
</evidence>
<feature type="transmembrane region" description="Helical" evidence="8">
    <location>
        <begin position="441"/>
        <end position="459"/>
    </location>
</feature>
<dbReference type="EMBL" id="CP003235">
    <property type="protein sequence ID" value="AFC33041.1"/>
    <property type="molecule type" value="Genomic_DNA"/>
</dbReference>
<dbReference type="Pfam" id="PF02654">
    <property type="entry name" value="CobS"/>
    <property type="match status" value="1"/>
</dbReference>
<dbReference type="HAMAP" id="MF_00719">
    <property type="entry name" value="CobS"/>
    <property type="match status" value="1"/>
</dbReference>
<evidence type="ECO:0000256" key="6">
    <source>
        <dbReference type="ARBA" id="ARBA00022989"/>
    </source>
</evidence>
<evidence type="ECO:0000256" key="1">
    <source>
        <dbReference type="ARBA" id="ARBA00004651"/>
    </source>
</evidence>
<dbReference type="NCBIfam" id="TIGR00380">
    <property type="entry name" value="cobal_cbiB"/>
    <property type="match status" value="1"/>
</dbReference>
<feature type="transmembrane region" description="Helical" evidence="8">
    <location>
        <begin position="96"/>
        <end position="115"/>
    </location>
</feature>
<keyword evidence="4 8" id="KW-0169">Cobalamin biosynthesis</keyword>
<feature type="transmembrane region" description="Helical" evidence="8">
    <location>
        <begin position="471"/>
        <end position="494"/>
    </location>
</feature>
<evidence type="ECO:0000256" key="3">
    <source>
        <dbReference type="ARBA" id="ARBA00022475"/>
    </source>
</evidence>
<keyword evidence="3 8" id="KW-1003">Cell membrane</keyword>
<dbReference type="GO" id="GO:0015420">
    <property type="term" value="F:ABC-type vitamin B12 transporter activity"/>
    <property type="evidence" value="ECO:0007669"/>
    <property type="project" value="UniProtKB-UniRule"/>
</dbReference>
<dbReference type="PANTHER" id="PTHR34308">
    <property type="entry name" value="COBALAMIN BIOSYNTHESIS PROTEIN CBIB"/>
    <property type="match status" value="1"/>
</dbReference>
<dbReference type="InterPro" id="IPR003805">
    <property type="entry name" value="CobS"/>
</dbReference>
<dbReference type="GO" id="GO:0051073">
    <property type="term" value="F:adenosylcobinamide-GDP ribazoletransferase activity"/>
    <property type="evidence" value="ECO:0007669"/>
    <property type="project" value="UniProtKB-UniRule"/>
</dbReference>
<protein>
    <recommendedName>
        <fullName evidence="8 9">Multifunctional fusion protein</fullName>
    </recommendedName>
    <domain>
        <recommendedName>
            <fullName evidence="9">Adenosylcobinamide-GDP ribazoletransferase</fullName>
            <ecNumber evidence="9">2.7.8.26</ecNumber>
        </recommendedName>
        <alternativeName>
            <fullName evidence="9">Cobalamin-5'-phosphate synthase</fullName>
        </alternativeName>
        <alternativeName>
            <fullName evidence="9">Cobalamin synthase</fullName>
        </alternativeName>
    </domain>
    <domain>
        <recommendedName>
            <fullName evidence="8">Cobalamin biosynthesis protein CobD</fullName>
        </recommendedName>
    </domain>
</protein>
<name>H6NGF9_9BACL</name>
<dbReference type="AlphaFoldDB" id="H6NGF9"/>
<evidence type="ECO:0000256" key="8">
    <source>
        <dbReference type="HAMAP-Rule" id="MF_00024"/>
    </source>
</evidence>
<accession>H6NGF9</accession>
<dbReference type="EC" id="2.7.8.26" evidence="9"/>
<organism evidence="10 11">
    <name type="scientific">Paenibacillus mucilaginosus 3016</name>
    <dbReference type="NCBI Taxonomy" id="1116391"/>
    <lineage>
        <taxon>Bacteria</taxon>
        <taxon>Bacillati</taxon>
        <taxon>Bacillota</taxon>
        <taxon>Bacilli</taxon>
        <taxon>Bacillales</taxon>
        <taxon>Paenibacillaceae</taxon>
        <taxon>Paenibacillus</taxon>
    </lineage>
</organism>
<dbReference type="GO" id="GO:0008818">
    <property type="term" value="F:cobalamin 5'-phosphate synthase activity"/>
    <property type="evidence" value="ECO:0007669"/>
    <property type="project" value="UniProtKB-UniRule"/>
</dbReference>
<dbReference type="GO" id="GO:0009236">
    <property type="term" value="P:cobalamin biosynthetic process"/>
    <property type="evidence" value="ECO:0007669"/>
    <property type="project" value="UniProtKB-UniRule"/>
</dbReference>
<keyword evidence="9" id="KW-0460">Magnesium</keyword>
<dbReference type="NCBIfam" id="TIGR00317">
    <property type="entry name" value="cobS"/>
    <property type="match status" value="1"/>
</dbReference>
<comment type="similarity">
    <text evidence="9">Belongs to the CobS family.</text>
</comment>
<comment type="subcellular location">
    <subcellularLocation>
        <location evidence="1 8">Cell membrane</location>
        <topology evidence="1 8">Multi-pass membrane protein</topology>
    </subcellularLocation>
</comment>
<evidence type="ECO:0000313" key="11">
    <source>
        <dbReference type="Proteomes" id="UP000007523"/>
    </source>
</evidence>
<dbReference type="GO" id="GO:0048472">
    <property type="term" value="F:threonine-phosphate decarboxylase activity"/>
    <property type="evidence" value="ECO:0007669"/>
    <property type="project" value="InterPro"/>
</dbReference>
<dbReference type="InterPro" id="IPR004485">
    <property type="entry name" value="Cobalamin_biosynth_CobD/CbiB"/>
</dbReference>
<feature type="transmembrane region" description="Helical" evidence="8">
    <location>
        <begin position="170"/>
        <end position="188"/>
    </location>
</feature>
<feature type="transmembrane region" description="Helical" evidence="8">
    <location>
        <begin position="366"/>
        <end position="391"/>
    </location>
</feature>
<dbReference type="PANTHER" id="PTHR34308:SF1">
    <property type="entry name" value="COBALAMIN BIOSYNTHESIS PROTEIN CBIB"/>
    <property type="match status" value="1"/>
</dbReference>
<dbReference type="UniPathway" id="UPA00148">
    <property type="reaction ID" value="UER00238"/>
</dbReference>
<evidence type="ECO:0000256" key="2">
    <source>
        <dbReference type="ARBA" id="ARBA00006263"/>
    </source>
</evidence>
<keyword evidence="11" id="KW-1185">Reference proteome</keyword>
<evidence type="ECO:0000256" key="9">
    <source>
        <dbReference type="HAMAP-Rule" id="MF_00719"/>
    </source>
</evidence>
<dbReference type="KEGG" id="pmq:PM3016_6409"/>
<dbReference type="HOGENOM" id="CLU_460675_0_0_9"/>
<feature type="transmembrane region" description="Helical" evidence="8">
    <location>
        <begin position="537"/>
        <end position="559"/>
    </location>
</feature>
<comment type="similarity">
    <text evidence="2 8">Belongs to the CobD/CbiB family.</text>
</comment>
<sequence length="592" mass="62665">MLQYGLQEILAVALAAVVIDWVIGDPQWKWLTHPVVWIGRLIRLLERGLYRTPGGDGGAEPLKLRLRGLALTLTTIAAAYAAVWAVCRAAEAVHPWLGYAASAWFVSTTIAVKGLKDAAMLVYRPLCTGNLEEARKYVGYIVGRDTTRLEEPEITRATVETVAENIVDAFISPLVFALLGGAPLAMLYRASNTLDSMVGYKNDKYLHFGWASARWDDVLNWLPARLTGGLLVAAAGLTPGLSAARAAKAVRVFARLHPSPNSGIPESAVAGALGIELGGVNVYHGRTSERARMGWPLRTRERGDILRTVGLLYKVKLSGGGGIAVRTAWDYIRGIGGAAAAAFQFLSRLPVPLTLDYSGGLFRRSVVFYPLVGAVLGAILWGAGAVLQAVLPPLPAAAVLLALWAALTGALHLDGLMDTADGVLSHRSRERMLEIMKDSRVGAMGVVVCVLVLLLKWSLLTSIMERGGGLALLPLVLLWSRCMMAAALVCWPYARQEQGGGMGSLFAGLGFRHLTGAAGLAAVLTLSAGWWTGGAALLPLLLALPAAAAAGCALMGAYLHRKLGGLTGDTYGAINEGVETLLLAVWVGMTGL</sequence>
<comment type="pathway">
    <text evidence="9">Cofactor biosynthesis; adenosylcobalamin biosynthesis; adenosylcobalamin from cob(II)yrinate a,c-diamide: step 7/7.</text>
</comment>
<feature type="transmembrane region" description="Helical" evidence="8">
    <location>
        <begin position="397"/>
        <end position="420"/>
    </location>
</feature>
<comment type="catalytic activity">
    <reaction evidence="9">
        <text>alpha-ribazole 5'-phosphate + adenosylcob(III)inamide-GDP = adenosylcob(III)alamin 5'-phosphate + GMP + H(+)</text>
        <dbReference type="Rhea" id="RHEA:23560"/>
        <dbReference type="ChEBI" id="CHEBI:15378"/>
        <dbReference type="ChEBI" id="CHEBI:57918"/>
        <dbReference type="ChEBI" id="CHEBI:58115"/>
        <dbReference type="ChEBI" id="CHEBI:60487"/>
        <dbReference type="ChEBI" id="CHEBI:60493"/>
        <dbReference type="EC" id="2.7.8.26"/>
    </reaction>
</comment>
<comment type="catalytic activity">
    <reaction evidence="9">
        <text>alpha-ribazole + adenosylcob(III)inamide-GDP = adenosylcob(III)alamin + GMP + H(+)</text>
        <dbReference type="Rhea" id="RHEA:16049"/>
        <dbReference type="ChEBI" id="CHEBI:10329"/>
        <dbReference type="ChEBI" id="CHEBI:15378"/>
        <dbReference type="ChEBI" id="CHEBI:18408"/>
        <dbReference type="ChEBI" id="CHEBI:58115"/>
        <dbReference type="ChEBI" id="CHEBI:60487"/>
        <dbReference type="EC" id="2.7.8.26"/>
    </reaction>
</comment>